<dbReference type="AlphaFoldDB" id="A0A844SLE7"/>
<dbReference type="EMBL" id="WQNF01000004">
    <property type="protein sequence ID" value="MVT64879.1"/>
    <property type="molecule type" value="Genomic_DNA"/>
</dbReference>
<organism evidence="1 2">
    <name type="scientific">Bradyrhizobium pachyrhizi</name>
    <dbReference type="NCBI Taxonomy" id="280333"/>
    <lineage>
        <taxon>Bacteria</taxon>
        <taxon>Pseudomonadati</taxon>
        <taxon>Pseudomonadota</taxon>
        <taxon>Alphaproteobacteria</taxon>
        <taxon>Hyphomicrobiales</taxon>
        <taxon>Nitrobacteraceae</taxon>
        <taxon>Bradyrhizobium</taxon>
    </lineage>
</organism>
<reference evidence="1 2" key="1">
    <citation type="submission" date="2019-12" db="EMBL/GenBank/DDBJ databases">
        <title>Draft genome sequences Bradyrhizobium cajani AMBPC1010, Bradyrhizobium pachyrhizi AMBPC1040 and Bradyrhizobium yuanmingense ALSPC3051, three plant growth promoting strains isolated from nodules of Cajanus cajan L. in Dominican Republic.</title>
        <authorList>
            <person name="Flores-Felix J.D."/>
            <person name="Araujo J."/>
            <person name="Diaz-Alcantara C."/>
            <person name="Gonzalez-Andres F."/>
            <person name="Velazquez E."/>
        </authorList>
    </citation>
    <scope>NUCLEOTIDE SEQUENCE [LARGE SCALE GENOMIC DNA]</scope>
    <source>
        <strain evidence="1 2">1040</strain>
    </source>
</reference>
<name>A0A844SLE7_9BRAD</name>
<protein>
    <submittedName>
        <fullName evidence="1">Uncharacterized protein</fullName>
    </submittedName>
</protein>
<evidence type="ECO:0000313" key="1">
    <source>
        <dbReference type="EMBL" id="MVT64879.1"/>
    </source>
</evidence>
<dbReference type="RefSeq" id="WP_157342131.1">
    <property type="nucleotide sequence ID" value="NZ_WQNF01000004.1"/>
</dbReference>
<gene>
    <name evidence="1" type="ORF">GPL21_07135</name>
</gene>
<proteinExistence type="predicted"/>
<keyword evidence="2" id="KW-1185">Reference proteome</keyword>
<comment type="caution">
    <text evidence="1">The sequence shown here is derived from an EMBL/GenBank/DDBJ whole genome shotgun (WGS) entry which is preliminary data.</text>
</comment>
<sequence>MLDDFDLDELCRNPEVSYYFRYRLHRRDFHEFRLQDRVRGHYAAKPLYGQLTSAGRVDQAAGYSGEVAALFIPIKARVVHDVSLIVVHIDPQRITLPTGRRNWPAILEAAKDGIREMLAESSPSKRRDNTRLN</sequence>
<accession>A0A844SLE7</accession>
<dbReference type="Proteomes" id="UP000436468">
    <property type="component" value="Unassembled WGS sequence"/>
</dbReference>
<evidence type="ECO:0000313" key="2">
    <source>
        <dbReference type="Proteomes" id="UP000436468"/>
    </source>
</evidence>